<dbReference type="EMBL" id="VIIS01001142">
    <property type="protein sequence ID" value="KAF0301632.1"/>
    <property type="molecule type" value="Genomic_DNA"/>
</dbReference>
<proteinExistence type="predicted"/>
<dbReference type="AlphaFoldDB" id="A0A6A4VW97"/>
<evidence type="ECO:0000313" key="3">
    <source>
        <dbReference type="Proteomes" id="UP000440578"/>
    </source>
</evidence>
<evidence type="ECO:0000313" key="2">
    <source>
        <dbReference type="EMBL" id="KAF0301632.1"/>
    </source>
</evidence>
<dbReference type="Proteomes" id="UP000440578">
    <property type="component" value="Unassembled WGS sequence"/>
</dbReference>
<sequence length="114" mass="12195">MGRCRKRSRRGACLCPGGCCDCCARDPCEPEPVDPCTPAGRWPDWLWPGPSGGGGGCDDTDSCDSELQAGRLSCALSEFKRCVLGTMPARVVLCVAGARAILWLFDIDVFLVQV</sequence>
<name>A0A6A4VW97_AMPAM</name>
<gene>
    <name evidence="1" type="ORF">FJT64_007235</name>
    <name evidence="2" type="ORF">FJT64_026116</name>
</gene>
<comment type="caution">
    <text evidence="1">The sequence shown here is derived from an EMBL/GenBank/DDBJ whole genome shotgun (WGS) entry which is preliminary data.</text>
</comment>
<keyword evidence="3" id="KW-1185">Reference proteome</keyword>
<organism evidence="1 3">
    <name type="scientific">Amphibalanus amphitrite</name>
    <name type="common">Striped barnacle</name>
    <name type="synonym">Balanus amphitrite</name>
    <dbReference type="NCBI Taxonomy" id="1232801"/>
    <lineage>
        <taxon>Eukaryota</taxon>
        <taxon>Metazoa</taxon>
        <taxon>Ecdysozoa</taxon>
        <taxon>Arthropoda</taxon>
        <taxon>Crustacea</taxon>
        <taxon>Multicrustacea</taxon>
        <taxon>Cirripedia</taxon>
        <taxon>Thoracica</taxon>
        <taxon>Thoracicalcarea</taxon>
        <taxon>Balanomorpha</taxon>
        <taxon>Balanoidea</taxon>
        <taxon>Balanidae</taxon>
        <taxon>Amphibalaninae</taxon>
        <taxon>Amphibalanus</taxon>
    </lineage>
</organism>
<reference evidence="1 3" key="1">
    <citation type="submission" date="2019-07" db="EMBL/GenBank/DDBJ databases">
        <title>Draft genome assembly of a fouling barnacle, Amphibalanus amphitrite (Darwin, 1854): The first reference genome for Thecostraca.</title>
        <authorList>
            <person name="Kim W."/>
        </authorList>
    </citation>
    <scope>NUCLEOTIDE SEQUENCE [LARGE SCALE GENOMIC DNA]</scope>
    <source>
        <strain evidence="1">SNU_AA5</strain>
        <tissue evidence="1">Soma without cirri and trophi</tissue>
    </source>
</reference>
<evidence type="ECO:0000313" key="1">
    <source>
        <dbReference type="EMBL" id="KAF0295102.1"/>
    </source>
</evidence>
<dbReference type="EMBL" id="VIIS01001636">
    <property type="protein sequence ID" value="KAF0295102.1"/>
    <property type="molecule type" value="Genomic_DNA"/>
</dbReference>
<protein>
    <submittedName>
        <fullName evidence="1">Uncharacterized protein</fullName>
    </submittedName>
</protein>
<accession>A0A6A4VW97</accession>